<protein>
    <submittedName>
        <fullName evidence="1">Uncharacterized protein</fullName>
    </submittedName>
</protein>
<comment type="caution">
    <text evidence="1">The sequence shown here is derived from an EMBL/GenBank/DDBJ whole genome shotgun (WGS) entry which is preliminary data.</text>
</comment>
<proteinExistence type="predicted"/>
<accession>A0A8H8R4I0</accession>
<evidence type="ECO:0000313" key="1">
    <source>
        <dbReference type="EMBL" id="TVY28442.1"/>
    </source>
</evidence>
<reference evidence="1 2" key="1">
    <citation type="submission" date="2018-05" db="EMBL/GenBank/DDBJ databases">
        <title>Genome sequencing and assembly of the regulated plant pathogen Lachnellula willkommii and related sister species for the development of diagnostic species identification markers.</title>
        <authorList>
            <person name="Giroux E."/>
            <person name="Bilodeau G."/>
        </authorList>
    </citation>
    <scope>NUCLEOTIDE SEQUENCE [LARGE SCALE GENOMIC DNA]</scope>
    <source>
        <strain evidence="1 2">CBS 185.66</strain>
    </source>
</reference>
<name>A0A8H8R4I0_9HELO</name>
<dbReference type="GeneID" id="41983015"/>
<organism evidence="1 2">
    <name type="scientific">Lachnellula hyalina</name>
    <dbReference type="NCBI Taxonomy" id="1316788"/>
    <lineage>
        <taxon>Eukaryota</taxon>
        <taxon>Fungi</taxon>
        <taxon>Dikarya</taxon>
        <taxon>Ascomycota</taxon>
        <taxon>Pezizomycotina</taxon>
        <taxon>Leotiomycetes</taxon>
        <taxon>Helotiales</taxon>
        <taxon>Lachnaceae</taxon>
        <taxon>Lachnellula</taxon>
    </lineage>
</organism>
<keyword evidence="2" id="KW-1185">Reference proteome</keyword>
<dbReference type="RefSeq" id="XP_031007230.1">
    <property type="nucleotide sequence ID" value="XM_031147791.1"/>
</dbReference>
<evidence type="ECO:0000313" key="2">
    <source>
        <dbReference type="Proteomes" id="UP000431533"/>
    </source>
</evidence>
<gene>
    <name evidence="1" type="ORF">LHYA1_G002817</name>
</gene>
<dbReference type="Proteomes" id="UP000431533">
    <property type="component" value="Unassembled WGS sequence"/>
</dbReference>
<dbReference type="EMBL" id="QGMH01000031">
    <property type="protein sequence ID" value="TVY28442.1"/>
    <property type="molecule type" value="Genomic_DNA"/>
</dbReference>
<sequence>MAGTWARSNAYRTEKSYAKILPWLDNIEPCGASETMILCRLIRQYSNKPFADLLPYPPKIEDIHIRQERQLFRDFRGVKRSFSWFGNLSDAKECFARRKRKCVCTARSRKCLATRDGTIRGPICVKGRVRIDKVLNDCVPKDDVEGVAVLRGTNEKQS</sequence>
<dbReference type="AlphaFoldDB" id="A0A8H8R4I0"/>